<comment type="caution">
    <text evidence="2">The sequence shown here is derived from an EMBL/GenBank/DDBJ whole genome shotgun (WGS) entry which is preliminary data.</text>
</comment>
<sequence length="344" mass="39379">MTDFFHVIPDSLATALIPVLGKYAGYGASIVDHIDYWIKRNENAGFITLDGRKWVYNTYAEWTGKFTYLTVSIIGRIVRKLEAAGILVCRRFNELKQQGFKKPPSHFFEYDRTKWYTIDYAALARLEPTEKANLEFSTLEDETEDVPTPLPEPSIQKEPNTTKKNNNSVVCSFEVIKEEEPLTEVSHDTESTEEVSSLEPEDHHEDTSAPPRTPVHNDEADAQLERLDELGVRLSAPLCKLVRTTAAELVEVAISAYQEARHTNYIKNPAGYVVKAIKDGYQPSTGDNEGFFLAWYKLMRERGNVAGWEKGPDDYIVFDSTRQPIPFKEWVARGWTMEYLKRKR</sequence>
<gene>
    <name evidence="2" type="ORF">VF08_23290</name>
</gene>
<evidence type="ECO:0000256" key="1">
    <source>
        <dbReference type="SAM" id="MobiDB-lite"/>
    </source>
</evidence>
<organism evidence="2 3">
    <name type="scientific">Nostoc linckia z8</name>
    <dbReference type="NCBI Taxonomy" id="1628746"/>
    <lineage>
        <taxon>Bacteria</taxon>
        <taxon>Bacillati</taxon>
        <taxon>Cyanobacteriota</taxon>
        <taxon>Cyanophyceae</taxon>
        <taxon>Nostocales</taxon>
        <taxon>Nostocaceae</taxon>
        <taxon>Nostoc</taxon>
    </lineage>
</organism>
<protein>
    <recommendedName>
        <fullName evidence="4">Replication protein</fullName>
    </recommendedName>
</protein>
<feature type="compositionally biased region" description="Basic and acidic residues" evidence="1">
    <location>
        <begin position="181"/>
        <end position="190"/>
    </location>
</feature>
<name>A0A9Q6EJH5_NOSLI</name>
<dbReference type="AlphaFoldDB" id="A0A9Q6EJH5"/>
<reference evidence="2 3" key="1">
    <citation type="submission" date="2015-02" db="EMBL/GenBank/DDBJ databases">
        <title>Nostoc linckia genome annotation.</title>
        <authorList>
            <person name="Zhou Z."/>
        </authorList>
    </citation>
    <scope>NUCLEOTIDE SEQUENCE [LARGE SCALE GENOMIC DNA]</scope>
    <source>
        <strain evidence="3">z8</strain>
    </source>
</reference>
<evidence type="ECO:0008006" key="4">
    <source>
        <dbReference type="Google" id="ProtNLM"/>
    </source>
</evidence>
<evidence type="ECO:0000313" key="3">
    <source>
        <dbReference type="Proteomes" id="UP000222310"/>
    </source>
</evidence>
<evidence type="ECO:0000313" key="2">
    <source>
        <dbReference type="EMBL" id="PHK00800.1"/>
    </source>
</evidence>
<dbReference type="EMBL" id="LAHD01000078">
    <property type="protein sequence ID" value="PHK00800.1"/>
    <property type="molecule type" value="Genomic_DNA"/>
</dbReference>
<dbReference type="RefSeq" id="WP_099071058.1">
    <property type="nucleotide sequence ID" value="NZ_LAHD01000078.1"/>
</dbReference>
<feature type="region of interest" description="Disordered" evidence="1">
    <location>
        <begin position="138"/>
        <end position="165"/>
    </location>
</feature>
<dbReference type="GeneID" id="57097333"/>
<accession>A0A9Q6EJH5</accession>
<proteinExistence type="predicted"/>
<feature type="region of interest" description="Disordered" evidence="1">
    <location>
        <begin position="181"/>
        <end position="216"/>
    </location>
</feature>
<dbReference type="Proteomes" id="UP000222310">
    <property type="component" value="Unassembled WGS sequence"/>
</dbReference>